<evidence type="ECO:0000313" key="2">
    <source>
        <dbReference type="EMBL" id="RZT90545.1"/>
    </source>
</evidence>
<evidence type="ECO:0000313" key="3">
    <source>
        <dbReference type="Proteomes" id="UP000292136"/>
    </source>
</evidence>
<reference evidence="2 3" key="1">
    <citation type="submission" date="2019-02" db="EMBL/GenBank/DDBJ databases">
        <title>Genomic Encyclopedia of Type Strains, Phase IV (KMG-IV): sequencing the most valuable type-strain genomes for metagenomic binning, comparative biology and taxonomic classification.</title>
        <authorList>
            <person name="Goeker M."/>
        </authorList>
    </citation>
    <scope>NUCLEOTIDE SEQUENCE [LARGE SCALE GENOMIC DNA]</scope>
    <source>
        <strain evidence="2 3">DSM 21223</strain>
    </source>
</reference>
<dbReference type="Gene3D" id="1.10.3210.10">
    <property type="entry name" value="Hypothetical protein af1432"/>
    <property type="match status" value="1"/>
</dbReference>
<organism evidence="2 3">
    <name type="scientific">Azospira oryzae</name>
    <dbReference type="NCBI Taxonomy" id="146939"/>
    <lineage>
        <taxon>Bacteria</taxon>
        <taxon>Pseudomonadati</taxon>
        <taxon>Pseudomonadota</taxon>
        <taxon>Betaproteobacteria</taxon>
        <taxon>Rhodocyclales</taxon>
        <taxon>Rhodocyclaceae</taxon>
        <taxon>Azospira</taxon>
    </lineage>
</organism>
<dbReference type="InterPro" id="IPR014408">
    <property type="entry name" value="dGMP_Pdiesterase_EAL/HD-GYP"/>
</dbReference>
<dbReference type="PANTHER" id="PTHR33525:SF4">
    <property type="entry name" value="CYCLIC DI-GMP PHOSPHODIESTERASE CDGJ"/>
    <property type="match status" value="1"/>
</dbReference>
<dbReference type="RefSeq" id="WP_130458945.1">
    <property type="nucleotide sequence ID" value="NZ_SHKM01000001.1"/>
</dbReference>
<evidence type="ECO:0000259" key="1">
    <source>
        <dbReference type="PROSITE" id="PS51833"/>
    </source>
</evidence>
<dbReference type="SUPFAM" id="SSF141868">
    <property type="entry name" value="EAL domain-like"/>
    <property type="match status" value="1"/>
</dbReference>
<gene>
    <name evidence="2" type="ORF">EV678_1363</name>
</gene>
<dbReference type="Proteomes" id="UP000292136">
    <property type="component" value="Unassembled WGS sequence"/>
</dbReference>
<accession>A0ABY0ISH9</accession>
<dbReference type="Gene3D" id="3.20.20.450">
    <property type="entry name" value="EAL domain"/>
    <property type="match status" value="1"/>
</dbReference>
<proteinExistence type="predicted"/>
<dbReference type="EMBL" id="SHKM01000001">
    <property type="protein sequence ID" value="RZT90545.1"/>
    <property type="molecule type" value="Genomic_DNA"/>
</dbReference>
<dbReference type="InterPro" id="IPR052340">
    <property type="entry name" value="RNase_Y/CdgJ"/>
</dbReference>
<protein>
    <submittedName>
        <fullName evidence="2">EAL and modified HD-GYP domain-containing signal transduction protein</fullName>
    </submittedName>
</protein>
<dbReference type="Pfam" id="PF00563">
    <property type="entry name" value="EAL"/>
    <property type="match status" value="1"/>
</dbReference>
<feature type="domain" description="HDOD" evidence="1">
    <location>
        <begin position="205"/>
        <end position="395"/>
    </location>
</feature>
<dbReference type="PANTHER" id="PTHR33525">
    <property type="match status" value="1"/>
</dbReference>
<keyword evidence="3" id="KW-1185">Reference proteome</keyword>
<dbReference type="SMART" id="SM00052">
    <property type="entry name" value="EAL"/>
    <property type="match status" value="1"/>
</dbReference>
<dbReference type="PIRSF" id="PIRSF003180">
    <property type="entry name" value="DiGMPpdiest_YuxH"/>
    <property type="match status" value="1"/>
</dbReference>
<dbReference type="Pfam" id="PF08668">
    <property type="entry name" value="HDOD"/>
    <property type="match status" value="1"/>
</dbReference>
<comment type="caution">
    <text evidence="2">The sequence shown here is derived from an EMBL/GenBank/DDBJ whole genome shotgun (WGS) entry which is preliminary data.</text>
</comment>
<dbReference type="SUPFAM" id="SSF109604">
    <property type="entry name" value="HD-domain/PDEase-like"/>
    <property type="match status" value="1"/>
</dbReference>
<name>A0ABY0ISH9_9RHOO</name>
<dbReference type="PROSITE" id="PS51833">
    <property type="entry name" value="HDOD"/>
    <property type="match status" value="1"/>
</dbReference>
<dbReference type="InterPro" id="IPR001633">
    <property type="entry name" value="EAL_dom"/>
</dbReference>
<dbReference type="InterPro" id="IPR013976">
    <property type="entry name" value="HDOD"/>
</dbReference>
<sequence length="414" mass="45352">MILPLDADIFLARQPILDREQKLVAYELLFRSSGVDRAAVADGRLATARVVANAFGEMSLGDVLGPYKAYINATPDFVLGPEVEILPGASVVLELPADTPADEALLARCRELKQQGFTFALGGVAEFAEINLPLLPEAEILKVDHQLLDNHQLFLLACKLRPLQKKLLAEKIENQSQMEHCFDLGFEYFQGYYFARPTLISGKKLTHSAMTVMRLLDLILKDADTAALERSFKGEPGLTLNLLRLTNSCASGLAVRIASVRHAITILGRNQLQRWLQLLLYADPEGGEVGPLLQLAATRGRFLELVTQKFLPRQKDLPDRAFMVGILSLLPAVIGQPIADIITPLPLPPDVKQALIEYKGDLGRLLALAEQLEKADGDATFNGLIAEMPGLRGALLTECLAQAMAWANMLARDS</sequence>
<dbReference type="InterPro" id="IPR035919">
    <property type="entry name" value="EAL_sf"/>
</dbReference>